<keyword evidence="2" id="KW-0489">Methyltransferase</keyword>
<proteinExistence type="predicted"/>
<evidence type="ECO:0000313" key="3">
    <source>
        <dbReference type="Proteomes" id="UP000315343"/>
    </source>
</evidence>
<dbReference type="InterPro" id="IPR007848">
    <property type="entry name" value="Small_mtfrase_dom"/>
</dbReference>
<dbReference type="PANTHER" id="PTHR47739:SF1">
    <property type="entry name" value="TRNA1(VAL) (ADENINE(37)-N6)-METHYLTRANSFERASE"/>
    <property type="match status" value="1"/>
</dbReference>
<dbReference type="GO" id="GO:0008757">
    <property type="term" value="F:S-adenosylmethionine-dependent methyltransferase activity"/>
    <property type="evidence" value="ECO:0007669"/>
    <property type="project" value="UniProtKB-ARBA"/>
</dbReference>
<dbReference type="AlphaFoldDB" id="A0A562JL85"/>
<evidence type="ECO:0000259" key="1">
    <source>
        <dbReference type="Pfam" id="PF05175"/>
    </source>
</evidence>
<dbReference type="RefSeq" id="WP_246145328.1">
    <property type="nucleotide sequence ID" value="NZ_DAMBUX010000007.1"/>
</dbReference>
<accession>A0A562JL85</accession>
<keyword evidence="2" id="KW-0808">Transferase</keyword>
<dbReference type="PROSITE" id="PS00092">
    <property type="entry name" value="N6_MTASE"/>
    <property type="match status" value="1"/>
</dbReference>
<dbReference type="GO" id="GO:0008170">
    <property type="term" value="F:N-methyltransferase activity"/>
    <property type="evidence" value="ECO:0007669"/>
    <property type="project" value="UniProtKB-ARBA"/>
</dbReference>
<gene>
    <name evidence="2" type="ORF">LY60_00081</name>
</gene>
<name>A0A562JL85_9FIRM</name>
<dbReference type="PANTHER" id="PTHR47739">
    <property type="entry name" value="TRNA1(VAL) (ADENINE(37)-N6)-METHYLTRANSFERASE"/>
    <property type="match status" value="1"/>
</dbReference>
<dbReference type="GO" id="GO:0003676">
    <property type="term" value="F:nucleic acid binding"/>
    <property type="evidence" value="ECO:0007669"/>
    <property type="project" value="InterPro"/>
</dbReference>
<dbReference type="InterPro" id="IPR002052">
    <property type="entry name" value="DNA_methylase_N6_adenine_CS"/>
</dbReference>
<dbReference type="InterPro" id="IPR029063">
    <property type="entry name" value="SAM-dependent_MTases_sf"/>
</dbReference>
<dbReference type="Proteomes" id="UP000315343">
    <property type="component" value="Unassembled WGS sequence"/>
</dbReference>
<dbReference type="GO" id="GO:0032259">
    <property type="term" value="P:methylation"/>
    <property type="evidence" value="ECO:0007669"/>
    <property type="project" value="UniProtKB-KW"/>
</dbReference>
<dbReference type="CDD" id="cd02440">
    <property type="entry name" value="AdoMet_MTases"/>
    <property type="match status" value="1"/>
</dbReference>
<feature type="domain" description="Methyltransferase small" evidence="1">
    <location>
        <begin position="46"/>
        <end position="179"/>
    </location>
</feature>
<protein>
    <submittedName>
        <fullName evidence="2">tRNA1Val (Adenine37-N6)-methyltransferase</fullName>
    </submittedName>
</protein>
<dbReference type="Pfam" id="PF05175">
    <property type="entry name" value="MTS"/>
    <property type="match status" value="1"/>
</dbReference>
<organism evidence="2 3">
    <name type="scientific">Sedimentibacter saalensis</name>
    <dbReference type="NCBI Taxonomy" id="130788"/>
    <lineage>
        <taxon>Bacteria</taxon>
        <taxon>Bacillati</taxon>
        <taxon>Bacillota</taxon>
        <taxon>Tissierellia</taxon>
        <taxon>Sedimentibacter</taxon>
    </lineage>
</organism>
<reference evidence="2 3" key="1">
    <citation type="submission" date="2019-07" db="EMBL/GenBank/DDBJ databases">
        <title>Genomic Encyclopedia of Type Strains, Phase I: the one thousand microbial genomes (KMG-I) project.</title>
        <authorList>
            <person name="Kyrpides N."/>
        </authorList>
    </citation>
    <scope>NUCLEOTIDE SEQUENCE [LARGE SCALE GENOMIC DNA]</scope>
    <source>
        <strain evidence="2 3">DSM 13558</strain>
    </source>
</reference>
<comment type="caution">
    <text evidence="2">The sequence shown here is derived from an EMBL/GenBank/DDBJ whole genome shotgun (WGS) entry which is preliminary data.</text>
</comment>
<dbReference type="Gene3D" id="3.40.50.150">
    <property type="entry name" value="Vaccinia Virus protein VP39"/>
    <property type="match status" value="1"/>
</dbReference>
<sequence length="256" mass="29398">MKGFNINMDILLNEDEKIEDLQCNGLKIIQNKKWFCFGMDAVLLTNYCDIKNNSKIVDLGTGTGIIPILLSGKKNYSKAYAVEIQEEVAEMARRSVELNNLQDKIEILNIDLNDAGKYLEPNSFDAVISNPPYKLSNSGIVNPTDKKAISRHEIKCSLEDVIKTAAMLLKQYGRFYMVHRPDRLADIICLLRKYRLEPKQIRFVHPRAAEKPNMVLIRASKNGNPELKFDPPLYIYDNEDKYTKDVYEIYGMEVPE</sequence>
<keyword evidence="3" id="KW-1185">Reference proteome</keyword>
<dbReference type="SUPFAM" id="SSF53335">
    <property type="entry name" value="S-adenosyl-L-methionine-dependent methyltransferases"/>
    <property type="match status" value="1"/>
</dbReference>
<dbReference type="InterPro" id="IPR050210">
    <property type="entry name" value="tRNA_Adenine-N(6)_MTase"/>
</dbReference>
<evidence type="ECO:0000313" key="2">
    <source>
        <dbReference type="EMBL" id="TWH83474.1"/>
    </source>
</evidence>
<dbReference type="EMBL" id="VLKH01000001">
    <property type="protein sequence ID" value="TWH83474.1"/>
    <property type="molecule type" value="Genomic_DNA"/>
</dbReference>